<evidence type="ECO:0000256" key="1">
    <source>
        <dbReference type="HAMAP-Rule" id="MF_00167"/>
    </source>
</evidence>
<keyword evidence="1" id="KW-1005">Bacterial flagellum biogenesis</keyword>
<evidence type="ECO:0000313" key="3">
    <source>
        <dbReference type="Proteomes" id="UP001158067"/>
    </source>
</evidence>
<dbReference type="Pfam" id="PF02599">
    <property type="entry name" value="CsrA"/>
    <property type="match status" value="1"/>
</dbReference>
<reference evidence="2 3" key="1">
    <citation type="submission" date="2017-05" db="EMBL/GenBank/DDBJ databases">
        <authorList>
            <person name="Varghese N."/>
            <person name="Submissions S."/>
        </authorList>
    </citation>
    <scope>NUCLEOTIDE SEQUENCE [LARGE SCALE GENOMIC DNA]</scope>
    <source>
        <strain evidence="2 3">DSM 25457</strain>
    </source>
</reference>
<protein>
    <recommendedName>
        <fullName evidence="1">Translational regulator CsrA</fullName>
    </recommendedName>
</protein>
<comment type="function">
    <text evidence="1">A translational regulator that binds mRNA to regulate translation initiation and/or mRNA stability. Usually binds in the 5'-UTR at or near the Shine-Dalgarno sequence preventing ribosome-binding, thus repressing translation. Its main target seems to be the major flagellin gene, while its function is anatagonized by FliW.</text>
</comment>
<proteinExistence type="inferred from homology"/>
<dbReference type="InterPro" id="IPR003751">
    <property type="entry name" value="CsrA"/>
</dbReference>
<keyword evidence="1" id="KW-0810">Translation regulation</keyword>
<keyword evidence="3" id="KW-1185">Reference proteome</keyword>
<dbReference type="Proteomes" id="UP001158067">
    <property type="component" value="Unassembled WGS sequence"/>
</dbReference>
<dbReference type="InterPro" id="IPR036107">
    <property type="entry name" value="CsrA_sf"/>
</dbReference>
<name>A0ABY1PUM2_9BACT</name>
<organism evidence="2 3">
    <name type="scientific">Neorhodopirellula lusitana</name>
    <dbReference type="NCBI Taxonomy" id="445327"/>
    <lineage>
        <taxon>Bacteria</taxon>
        <taxon>Pseudomonadati</taxon>
        <taxon>Planctomycetota</taxon>
        <taxon>Planctomycetia</taxon>
        <taxon>Pirellulales</taxon>
        <taxon>Pirellulaceae</taxon>
        <taxon>Neorhodopirellula</taxon>
    </lineage>
</organism>
<dbReference type="Gene3D" id="2.60.40.4380">
    <property type="entry name" value="Translational regulator CsrA"/>
    <property type="match status" value="1"/>
</dbReference>
<keyword evidence="1" id="KW-0963">Cytoplasm</keyword>
<dbReference type="RefSeq" id="WP_283431103.1">
    <property type="nucleotide sequence ID" value="NZ_FXUG01000001.1"/>
</dbReference>
<accession>A0ABY1PUM2</accession>
<dbReference type="EMBL" id="FXUG01000001">
    <property type="protein sequence ID" value="SMP43495.1"/>
    <property type="molecule type" value="Genomic_DNA"/>
</dbReference>
<gene>
    <name evidence="1" type="primary">csrA</name>
    <name evidence="2" type="ORF">SAMN06265222_101943</name>
</gene>
<keyword evidence="1" id="KW-0678">Repressor</keyword>
<comment type="subunit">
    <text evidence="1">Homodimer; the beta-strands of each monomer intercalate to form a hydrophobic core, while the alpha-helices form wings that extend away from the core.</text>
</comment>
<comment type="subcellular location">
    <subcellularLocation>
        <location evidence="1">Cytoplasm</location>
    </subcellularLocation>
</comment>
<comment type="similarity">
    <text evidence="1">Belongs to the CsrA/RsmA family.</text>
</comment>
<comment type="caution">
    <text evidence="2">The sequence shown here is derived from an EMBL/GenBank/DDBJ whole genome shotgun (WGS) entry which is preliminary data.</text>
</comment>
<sequence>MLVLSRKQGQRVVVSFGGELATIEVLRIDGNRVRLGIAAASSIGIYREEVWADMGFHLGPESDVKNSSVKTVA</sequence>
<dbReference type="SUPFAM" id="SSF117130">
    <property type="entry name" value="CsrA-like"/>
    <property type="match status" value="1"/>
</dbReference>
<keyword evidence="1" id="KW-0694">RNA-binding</keyword>
<dbReference type="HAMAP" id="MF_00167">
    <property type="entry name" value="CsrA"/>
    <property type="match status" value="1"/>
</dbReference>
<evidence type="ECO:0000313" key="2">
    <source>
        <dbReference type="EMBL" id="SMP43495.1"/>
    </source>
</evidence>